<protein>
    <recommendedName>
        <fullName evidence="2">Outer membrane channel protein CpnT-like N-terminal domain-containing protein</fullName>
    </recommendedName>
</protein>
<evidence type="ECO:0000313" key="3">
    <source>
        <dbReference type="EMBL" id="MEV0363490.1"/>
    </source>
</evidence>
<proteinExistence type="predicted"/>
<feature type="compositionally biased region" description="Gly residues" evidence="1">
    <location>
        <begin position="573"/>
        <end position="594"/>
    </location>
</feature>
<dbReference type="Proteomes" id="UP001551658">
    <property type="component" value="Unassembled WGS sequence"/>
</dbReference>
<dbReference type="InterPro" id="IPR050179">
    <property type="entry name" value="Trans_hexapeptide_repeat"/>
</dbReference>
<gene>
    <name evidence="3" type="ORF">AB0H72_12365</name>
</gene>
<organism evidence="3 4">
    <name type="scientific">Nocardia fusca</name>
    <dbReference type="NCBI Taxonomy" id="941183"/>
    <lineage>
        <taxon>Bacteria</taxon>
        <taxon>Bacillati</taxon>
        <taxon>Actinomycetota</taxon>
        <taxon>Actinomycetes</taxon>
        <taxon>Mycobacteriales</taxon>
        <taxon>Nocardiaceae</taxon>
        <taxon>Nocardia</taxon>
    </lineage>
</organism>
<dbReference type="SUPFAM" id="SSF51161">
    <property type="entry name" value="Trimeric LpxA-like enzymes"/>
    <property type="match status" value="1"/>
</dbReference>
<feature type="compositionally biased region" description="Polar residues" evidence="1">
    <location>
        <begin position="754"/>
        <end position="770"/>
    </location>
</feature>
<feature type="compositionally biased region" description="Acidic residues" evidence="1">
    <location>
        <begin position="823"/>
        <end position="837"/>
    </location>
</feature>
<feature type="compositionally biased region" description="Polar residues" evidence="1">
    <location>
        <begin position="713"/>
        <end position="734"/>
    </location>
</feature>
<sequence>MTLYLPEELRWLGWIAGAEWPDGDEDKAWAVAAAWEEASHELTALLVKIDQAKQATMGAYPEGAARTEMGARYDQFRSGDHSLEQIANLMMTQYDSTFDMGTELQATKLTIIVTLCWLAIEIAWAWLFPPTAPAVEAAAIVSTRSALKFIQDAVQKTISNIARRLGAAGSQTKRHFWKELAKGNPVWPTAKGWGVYGARAIEGAVVPMAINGSIQAGQIADGKRHEFNGKEFGLGALGGAAGAIPAREFGRYFGELVDHGLSKLPPKLVYNPGMGTFRGMFIGATSDAFGAVFGNLATALAAGGDFSAFSNAPGWVGNIAQGGIVGGVRGGASFNSYIPKTADGFTDVSAFRSEYWFRGQAWRIPKYEGPGLFAPSSSDGGHNGGDGGDGGRGGGGDGGRSGGDGGRSGGGDGGRGGGGDGGRGGGGDGGRSGGGDGGRSGGFGGDRGGGIELNNLQGNSGQVGGPGGNQGGFRSDHMPQSSWFSSESALSTAGGVSPDGNWTPGPGGAVVGGTPIQGSDGAMMSGGLGGDDRNGGFGGQFGPAGGDDGFGGRYGHLGGDDGFGGQFGHMGGDDGFGGRNGPVGDNPGLGGQFGPAGNDGFDGRYGLISDSGSDNTGSPPGESQPGTPRPDSPTVQHISPQTQPSHQLPPPPGQSQQSHAVQPAGQQSSTQQSAAQSSAAQQQSSQSTQQPSRQPDPSRSVPPAGLSGDGRQQESQWFGDTDSGSDTGRQSPSDGSWDPRQDFPLPPGRESWDQESLSDGSQDSVSLSQFPSPPGGQQGPPLRPDPPPVAPRPVYPPGFFRDSESESGLYRDSDDGSGFYRDADDDFGFSRDTDDESGPSRSVSPLSRSVSPLSRPVSPLSDSGDSVSLSNFPLPPHQQAPPGPPQQHGPPAPWRPPPAPPGQLGAPPAPWRPPPAPPGQQGAPPAPLRPPPPPPGLPQQQGPPPPPPPGPPPSGPLSPLPGAPPGRPPVPQPLPLWQLRGLEPGSREAYEAYRDAYAERANNPIHDELGEGKDVRGKPRPQRWPMKVPYPIVDFQGPDVLTGDWLPEGAVPPDDEPDDPADEPPGAAPPPPVIDPEAAVDPSATIGPGAEIGAGAVVGKDAEVHEGAVVHAGAQVQEGAVVGKDAEVHRGVVIHPGAVVGKGAVVHEGAVVLPGAVVPDGAVVGKGEVVGGAPGNDSAGVDVPFTLT</sequence>
<name>A0ABV3F764_9NOCA</name>
<dbReference type="InterPro" id="IPR011004">
    <property type="entry name" value="Trimer_LpxA-like_sf"/>
</dbReference>
<reference evidence="3 4" key="1">
    <citation type="submission" date="2024-06" db="EMBL/GenBank/DDBJ databases">
        <title>The Natural Products Discovery Center: Release of the First 8490 Sequenced Strains for Exploring Actinobacteria Biosynthetic Diversity.</title>
        <authorList>
            <person name="Kalkreuter E."/>
            <person name="Kautsar S.A."/>
            <person name="Yang D."/>
            <person name="Bader C.D."/>
            <person name="Teijaro C.N."/>
            <person name="Fluegel L."/>
            <person name="Davis C.M."/>
            <person name="Simpson J.R."/>
            <person name="Lauterbach L."/>
            <person name="Steele A.D."/>
            <person name="Gui C."/>
            <person name="Meng S."/>
            <person name="Li G."/>
            <person name="Viehrig K."/>
            <person name="Ye F."/>
            <person name="Su P."/>
            <person name="Kiefer A.F."/>
            <person name="Nichols A."/>
            <person name="Cepeda A.J."/>
            <person name="Yan W."/>
            <person name="Fan B."/>
            <person name="Jiang Y."/>
            <person name="Adhikari A."/>
            <person name="Zheng C.-J."/>
            <person name="Schuster L."/>
            <person name="Cowan T.M."/>
            <person name="Smanski M.J."/>
            <person name="Chevrette M.G."/>
            <person name="De Carvalho L.P.S."/>
            <person name="Shen B."/>
        </authorList>
    </citation>
    <scope>NUCLEOTIDE SEQUENCE [LARGE SCALE GENOMIC DNA]</scope>
    <source>
        <strain evidence="3 4">NPDC050671</strain>
    </source>
</reference>
<feature type="domain" description="Outer membrane channel protein CpnT-like N-terminal" evidence="2">
    <location>
        <begin position="7"/>
        <end position="144"/>
    </location>
</feature>
<feature type="compositionally biased region" description="Pro residues" evidence="1">
    <location>
        <begin position="873"/>
        <end position="974"/>
    </location>
</feature>
<dbReference type="Pfam" id="PF25547">
    <property type="entry name" value="WXG100_2"/>
    <property type="match status" value="1"/>
</dbReference>
<keyword evidence="4" id="KW-1185">Reference proteome</keyword>
<feature type="compositionally biased region" description="Gly residues" evidence="1">
    <location>
        <begin position="461"/>
        <end position="471"/>
    </location>
</feature>
<comment type="caution">
    <text evidence="3">The sequence shown here is derived from an EMBL/GenBank/DDBJ whole genome shotgun (WGS) entry which is preliminary data.</text>
</comment>
<feature type="compositionally biased region" description="Basic and acidic residues" evidence="1">
    <location>
        <begin position="801"/>
        <end position="814"/>
    </location>
</feature>
<evidence type="ECO:0000256" key="1">
    <source>
        <dbReference type="SAM" id="MobiDB-lite"/>
    </source>
</evidence>
<dbReference type="InterPro" id="IPR057746">
    <property type="entry name" value="CpnT-like_N"/>
</dbReference>
<feature type="compositionally biased region" description="Low complexity" evidence="1">
    <location>
        <begin position="839"/>
        <end position="861"/>
    </location>
</feature>
<evidence type="ECO:0000313" key="4">
    <source>
        <dbReference type="Proteomes" id="UP001551658"/>
    </source>
</evidence>
<feature type="region of interest" description="Disordered" evidence="1">
    <location>
        <begin position="370"/>
        <end position="515"/>
    </location>
</feature>
<feature type="compositionally biased region" description="Polar residues" evidence="1">
    <location>
        <begin position="478"/>
        <end position="491"/>
    </location>
</feature>
<feature type="compositionally biased region" description="Low complexity" evidence="1">
    <location>
        <begin position="654"/>
        <end position="699"/>
    </location>
</feature>
<feature type="region of interest" description="Disordered" evidence="1">
    <location>
        <begin position="573"/>
        <end position="982"/>
    </location>
</feature>
<accession>A0ABV3F764</accession>
<dbReference type="EMBL" id="JBFAIH010000005">
    <property type="protein sequence ID" value="MEV0363490.1"/>
    <property type="molecule type" value="Genomic_DNA"/>
</dbReference>
<dbReference type="PANTHER" id="PTHR43300">
    <property type="entry name" value="ACETYLTRANSFERASE"/>
    <property type="match status" value="1"/>
</dbReference>
<evidence type="ECO:0000259" key="2">
    <source>
        <dbReference type="Pfam" id="PF25547"/>
    </source>
</evidence>
<feature type="region of interest" description="Disordered" evidence="1">
    <location>
        <begin position="1000"/>
        <end position="1087"/>
    </location>
</feature>
<dbReference type="RefSeq" id="WP_357977661.1">
    <property type="nucleotide sequence ID" value="NZ_JBFAIH010000005.1"/>
</dbReference>
<feature type="compositionally biased region" description="Gly residues" evidence="1">
    <location>
        <begin position="381"/>
        <end position="451"/>
    </location>
</feature>
<feature type="compositionally biased region" description="Basic and acidic residues" evidence="1">
    <location>
        <begin position="1005"/>
        <end position="1017"/>
    </location>
</feature>
<feature type="compositionally biased region" description="Acidic residues" evidence="1">
    <location>
        <begin position="1053"/>
        <end position="1062"/>
    </location>
</feature>
<dbReference type="Gene3D" id="2.160.10.10">
    <property type="entry name" value="Hexapeptide repeat proteins"/>
    <property type="match status" value="1"/>
</dbReference>
<feature type="compositionally biased region" description="Pro residues" evidence="1">
    <location>
        <begin position="781"/>
        <end position="796"/>
    </location>
</feature>